<gene>
    <name evidence="1" type="ORF">Poly41_18660</name>
</gene>
<protein>
    <submittedName>
        <fullName evidence="1">Uncharacterized protein</fullName>
    </submittedName>
</protein>
<dbReference type="AlphaFoldDB" id="A0A5C6E007"/>
<reference evidence="1 2" key="1">
    <citation type="submission" date="2019-02" db="EMBL/GenBank/DDBJ databases">
        <title>Deep-cultivation of Planctomycetes and their phenomic and genomic characterization uncovers novel biology.</title>
        <authorList>
            <person name="Wiegand S."/>
            <person name="Jogler M."/>
            <person name="Boedeker C."/>
            <person name="Pinto D."/>
            <person name="Vollmers J."/>
            <person name="Rivas-Marin E."/>
            <person name="Kohn T."/>
            <person name="Peeters S.H."/>
            <person name="Heuer A."/>
            <person name="Rast P."/>
            <person name="Oberbeckmann S."/>
            <person name="Bunk B."/>
            <person name="Jeske O."/>
            <person name="Meyerdierks A."/>
            <person name="Storesund J.E."/>
            <person name="Kallscheuer N."/>
            <person name="Luecker S."/>
            <person name="Lage O.M."/>
            <person name="Pohl T."/>
            <person name="Merkel B.J."/>
            <person name="Hornburger P."/>
            <person name="Mueller R.-W."/>
            <person name="Bruemmer F."/>
            <person name="Labrenz M."/>
            <person name="Spormann A.M."/>
            <person name="Op Den Camp H."/>
            <person name="Overmann J."/>
            <person name="Amann R."/>
            <person name="Jetten M.S.M."/>
            <person name="Mascher T."/>
            <person name="Medema M.H."/>
            <person name="Devos D.P."/>
            <person name="Kaster A.-K."/>
            <person name="Ovreas L."/>
            <person name="Rohde M."/>
            <person name="Galperin M.Y."/>
            <person name="Jogler C."/>
        </authorList>
    </citation>
    <scope>NUCLEOTIDE SEQUENCE [LARGE SCALE GENOMIC DNA]</scope>
    <source>
        <strain evidence="1 2">Poly41</strain>
    </source>
</reference>
<evidence type="ECO:0000313" key="2">
    <source>
        <dbReference type="Proteomes" id="UP000319143"/>
    </source>
</evidence>
<evidence type="ECO:0000313" key="1">
    <source>
        <dbReference type="EMBL" id="TWU41031.1"/>
    </source>
</evidence>
<organism evidence="1 2">
    <name type="scientific">Novipirellula artificiosorum</name>
    <dbReference type="NCBI Taxonomy" id="2528016"/>
    <lineage>
        <taxon>Bacteria</taxon>
        <taxon>Pseudomonadati</taxon>
        <taxon>Planctomycetota</taxon>
        <taxon>Planctomycetia</taxon>
        <taxon>Pirellulales</taxon>
        <taxon>Pirellulaceae</taxon>
        <taxon>Novipirellula</taxon>
    </lineage>
</organism>
<dbReference type="Proteomes" id="UP000319143">
    <property type="component" value="Unassembled WGS sequence"/>
</dbReference>
<proteinExistence type="predicted"/>
<keyword evidence="2" id="KW-1185">Reference proteome</keyword>
<sequence>MKIAPASDDWTPESCLENLPRTLPPDEPFILGFEGPEGSRPIPLKLVAERRERAGLTLIFNLDHALGLNRLFTLRGGRAVFKLLIEKDLQDLPLPLGEVEPKRGRGKTGCDDNMKFQHCFYTGPPPRCARPLPLRGQGWLDT</sequence>
<name>A0A5C6E007_9BACT</name>
<comment type="caution">
    <text evidence="1">The sequence shown here is derived from an EMBL/GenBank/DDBJ whole genome shotgun (WGS) entry which is preliminary data.</text>
</comment>
<dbReference type="EMBL" id="SJPV01000002">
    <property type="protein sequence ID" value="TWU41031.1"/>
    <property type="molecule type" value="Genomic_DNA"/>
</dbReference>
<accession>A0A5C6E007</accession>